<evidence type="ECO:0000313" key="2">
    <source>
        <dbReference type="Proteomes" id="UP001632038"/>
    </source>
</evidence>
<reference evidence="2" key="1">
    <citation type="journal article" date="2024" name="IScience">
        <title>Strigolactones Initiate the Formation of Haustorium-like Structures in Castilleja.</title>
        <authorList>
            <person name="Buerger M."/>
            <person name="Peterson D."/>
            <person name="Chory J."/>
        </authorList>
    </citation>
    <scope>NUCLEOTIDE SEQUENCE [LARGE SCALE GENOMIC DNA]</scope>
</reference>
<sequence length="298" mass="34603">MSSIMGPLFRRYREQVLDSHAASEMRKCEEEFTHSQGIPPPIPIKTHTFKFKEGITSSIDKYFEEGPVYDYLKHPDPIIHHFFWREGIKLMTNIILGGQSDLFTTLFTTAEVCMGHFLNLFENSVPLPSSCVKSLLHGVWIDPLFRASLYEAMDSDCTFVTMFMAYSTQESVTDRTKRMEADIHFPNTLKKLKDPTSESTFLRLFLSILISYWTDDRMLRMLDLLKGKIIFTNRMDIRNRCRERIAKEKMVKLKLAGGEEMEPLKQLLDEKYGSCEDADIERLALKMKPMVNNLLIFA</sequence>
<dbReference type="Proteomes" id="UP001632038">
    <property type="component" value="Unassembled WGS sequence"/>
</dbReference>
<gene>
    <name evidence="1" type="ORF">CASFOL_036426</name>
</gene>
<evidence type="ECO:0000313" key="1">
    <source>
        <dbReference type="EMBL" id="KAL3621514.1"/>
    </source>
</evidence>
<dbReference type="EMBL" id="JAVIJP010000066">
    <property type="protein sequence ID" value="KAL3621514.1"/>
    <property type="molecule type" value="Genomic_DNA"/>
</dbReference>
<dbReference type="AlphaFoldDB" id="A0ABD3BWD8"/>
<protein>
    <submittedName>
        <fullName evidence="1">Uncharacterized protein</fullName>
    </submittedName>
</protein>
<keyword evidence="2" id="KW-1185">Reference proteome</keyword>
<comment type="caution">
    <text evidence="1">The sequence shown here is derived from an EMBL/GenBank/DDBJ whole genome shotgun (WGS) entry which is preliminary data.</text>
</comment>
<proteinExistence type="predicted"/>
<name>A0ABD3BWD8_9LAMI</name>
<organism evidence="1 2">
    <name type="scientific">Castilleja foliolosa</name>
    <dbReference type="NCBI Taxonomy" id="1961234"/>
    <lineage>
        <taxon>Eukaryota</taxon>
        <taxon>Viridiplantae</taxon>
        <taxon>Streptophyta</taxon>
        <taxon>Embryophyta</taxon>
        <taxon>Tracheophyta</taxon>
        <taxon>Spermatophyta</taxon>
        <taxon>Magnoliopsida</taxon>
        <taxon>eudicotyledons</taxon>
        <taxon>Gunneridae</taxon>
        <taxon>Pentapetalae</taxon>
        <taxon>asterids</taxon>
        <taxon>lamiids</taxon>
        <taxon>Lamiales</taxon>
        <taxon>Orobanchaceae</taxon>
        <taxon>Pedicularideae</taxon>
        <taxon>Castillejinae</taxon>
        <taxon>Castilleja</taxon>
    </lineage>
</organism>
<accession>A0ABD3BWD8</accession>